<dbReference type="SUPFAM" id="SSF81321">
    <property type="entry name" value="Family A G protein-coupled receptor-like"/>
    <property type="match status" value="1"/>
</dbReference>
<evidence type="ECO:0000259" key="6">
    <source>
        <dbReference type="PROSITE" id="PS50262"/>
    </source>
</evidence>
<evidence type="ECO:0000256" key="4">
    <source>
        <dbReference type="ARBA" id="ARBA00023136"/>
    </source>
</evidence>
<feature type="transmembrane region" description="Helical" evidence="5">
    <location>
        <begin position="138"/>
        <end position="162"/>
    </location>
</feature>
<dbReference type="Gene3D" id="1.20.1070.10">
    <property type="entry name" value="Rhodopsin 7-helix transmembrane proteins"/>
    <property type="match status" value="1"/>
</dbReference>
<evidence type="ECO:0000313" key="7">
    <source>
        <dbReference type="EMBL" id="CAD2148907.1"/>
    </source>
</evidence>
<dbReference type="PANTHER" id="PTHR46709">
    <property type="entry name" value="PROTEIN CBG23488-RELATED"/>
    <property type="match status" value="1"/>
</dbReference>
<gene>
    <name evidence="7" type="ORF">MENT_LOCUS9516</name>
</gene>
<dbReference type="Proteomes" id="UP000580250">
    <property type="component" value="Unassembled WGS sequence"/>
</dbReference>
<dbReference type="EMBL" id="CAJEWN010000042">
    <property type="protein sequence ID" value="CAD2148907.1"/>
    <property type="molecule type" value="Genomic_DNA"/>
</dbReference>
<dbReference type="AlphaFoldDB" id="A0A6V7UAQ9"/>
<proteinExistence type="predicted"/>
<protein>
    <recommendedName>
        <fullName evidence="6">G-protein coupled receptors family 1 profile domain-containing protein</fullName>
    </recommendedName>
</protein>
<feature type="transmembrane region" description="Helical" evidence="5">
    <location>
        <begin position="55"/>
        <end position="80"/>
    </location>
</feature>
<feature type="transmembrane region" description="Helical" evidence="5">
    <location>
        <begin position="183"/>
        <end position="202"/>
    </location>
</feature>
<comment type="subcellular location">
    <subcellularLocation>
        <location evidence="1">Membrane</location>
    </subcellularLocation>
</comment>
<evidence type="ECO:0000313" key="8">
    <source>
        <dbReference type="Proteomes" id="UP000580250"/>
    </source>
</evidence>
<evidence type="ECO:0000256" key="1">
    <source>
        <dbReference type="ARBA" id="ARBA00004370"/>
    </source>
</evidence>
<keyword evidence="4 5" id="KW-0472">Membrane</keyword>
<evidence type="ECO:0000256" key="2">
    <source>
        <dbReference type="ARBA" id="ARBA00022692"/>
    </source>
</evidence>
<reference evidence="7 8" key="1">
    <citation type="submission" date="2020-08" db="EMBL/GenBank/DDBJ databases">
        <authorList>
            <person name="Koutsovoulos G."/>
            <person name="Danchin GJ E."/>
        </authorList>
    </citation>
    <scope>NUCLEOTIDE SEQUENCE [LARGE SCALE GENOMIC DNA]</scope>
</reference>
<comment type="caution">
    <text evidence="7">The sequence shown here is derived from an EMBL/GenBank/DDBJ whole genome shotgun (WGS) entry which is preliminary data.</text>
</comment>
<dbReference type="InterPro" id="IPR017452">
    <property type="entry name" value="GPCR_Rhodpsn_7TM"/>
</dbReference>
<feature type="transmembrane region" description="Helical" evidence="5">
    <location>
        <begin position="371"/>
        <end position="393"/>
    </location>
</feature>
<organism evidence="7 8">
    <name type="scientific">Meloidogyne enterolobii</name>
    <name type="common">Root-knot nematode worm</name>
    <name type="synonym">Meloidogyne mayaguensis</name>
    <dbReference type="NCBI Taxonomy" id="390850"/>
    <lineage>
        <taxon>Eukaryota</taxon>
        <taxon>Metazoa</taxon>
        <taxon>Ecdysozoa</taxon>
        <taxon>Nematoda</taxon>
        <taxon>Chromadorea</taxon>
        <taxon>Rhabditida</taxon>
        <taxon>Tylenchina</taxon>
        <taxon>Tylenchomorpha</taxon>
        <taxon>Tylenchoidea</taxon>
        <taxon>Meloidogynidae</taxon>
        <taxon>Meloidogyninae</taxon>
        <taxon>Meloidogyne</taxon>
    </lineage>
</organism>
<evidence type="ECO:0000256" key="5">
    <source>
        <dbReference type="SAM" id="Phobius"/>
    </source>
</evidence>
<dbReference type="OrthoDB" id="5790572at2759"/>
<feature type="transmembrane region" description="Helical" evidence="5">
    <location>
        <begin position="327"/>
        <end position="351"/>
    </location>
</feature>
<feature type="transmembrane region" description="Helical" evidence="5">
    <location>
        <begin position="101"/>
        <end position="126"/>
    </location>
</feature>
<accession>A0A6V7UAQ9</accession>
<dbReference type="GO" id="GO:0016020">
    <property type="term" value="C:membrane"/>
    <property type="evidence" value="ECO:0007669"/>
    <property type="project" value="UniProtKB-SubCell"/>
</dbReference>
<keyword evidence="2 5" id="KW-0812">Transmembrane</keyword>
<evidence type="ECO:0000256" key="3">
    <source>
        <dbReference type="ARBA" id="ARBA00022989"/>
    </source>
</evidence>
<sequence length="520" mass="59008">MSIENGRNNVHVDHFVGGSVDLLMFKATTEEGIYKNEETGEPICGEYETYTLARFLFVSGASLFAFLGLAANLLLFYLFSQTRNGSASKANQPPPTLYPRMLALLDACICAAYILLFGVDAISYGMRSKSLFLLYHWYIVPAFVVARMAQLAIPYMLIFASLERLVWIGGKLRNSLLRRLYSVQGRQITMAITLLACVLLRAPTVWATTVHHYPKCNDFFRSLSAGPADWVFESQFYQLYDFHLLSVAQTVFPFFLLLAINLIVIRRVSKAHLSKPLIHHEKKEKTTKTPTTQPILVNQLSTSNSFIKRKSSFRIHKLTLSGPVRSAVYTMVCIVCTYLISNSLHLALTVLEKSNSALLKDPSDPSLASPFHTAFSDAVSFVYMFTSAIRILIYYSCNPQIRIQIKHCLSFGSKCTSNNNVCEEEESSSNNYSYQQKQQQSTTTTIYLPFNVAKNTDNFGSLNKMSEQNSDQKNNNNLPIHQIFVEDLSKKEENKLLKEEQKRKINLIWEMTELEDEQVI</sequence>
<dbReference type="PANTHER" id="PTHR46709:SF14">
    <property type="entry name" value="G-PROTEIN COUPLED RECEPTORS FAMILY 1 PROFILE DOMAIN-CONTAINING PROTEIN"/>
    <property type="match status" value="1"/>
</dbReference>
<keyword evidence="3 5" id="KW-1133">Transmembrane helix</keyword>
<dbReference type="PROSITE" id="PS50262">
    <property type="entry name" value="G_PROTEIN_RECEP_F1_2"/>
    <property type="match status" value="1"/>
</dbReference>
<feature type="domain" description="G-protein coupled receptors family 1 profile" evidence="6">
    <location>
        <begin position="71"/>
        <end position="394"/>
    </location>
</feature>
<feature type="transmembrane region" description="Helical" evidence="5">
    <location>
        <begin position="242"/>
        <end position="265"/>
    </location>
</feature>
<name>A0A6V7UAQ9_MELEN</name>